<dbReference type="AlphaFoldDB" id="A0A6A6KEC7"/>
<dbReference type="PROSITE" id="PS50144">
    <property type="entry name" value="MATH"/>
    <property type="match status" value="1"/>
</dbReference>
<dbReference type="Proteomes" id="UP000467840">
    <property type="component" value="Chromosome 3"/>
</dbReference>
<dbReference type="InterPro" id="IPR008974">
    <property type="entry name" value="TRAF-like"/>
</dbReference>
<evidence type="ECO:0000259" key="3">
    <source>
        <dbReference type="PROSITE" id="PS50144"/>
    </source>
</evidence>
<dbReference type="CDD" id="cd00121">
    <property type="entry name" value="MATH"/>
    <property type="match status" value="1"/>
</dbReference>
<dbReference type="EMBL" id="JAAGAX010000017">
    <property type="protein sequence ID" value="KAF2287242.1"/>
    <property type="molecule type" value="Genomic_DNA"/>
</dbReference>
<dbReference type="PANTHER" id="PTHR47242">
    <property type="entry name" value="TRAF-LIKE FAMILY PROTEIN"/>
    <property type="match status" value="1"/>
</dbReference>
<comment type="caution">
    <text evidence="4">The sequence shown here is derived from an EMBL/GenBank/DDBJ whole genome shotgun (WGS) entry which is preliminary data.</text>
</comment>
<proteinExistence type="predicted"/>
<reference evidence="4 5" key="1">
    <citation type="journal article" date="2020" name="Mol. Plant">
        <title>The Chromosome-Based Rubber Tree Genome Provides New Insights into Spurge Genome Evolution and Rubber Biosynthesis.</title>
        <authorList>
            <person name="Liu J."/>
            <person name="Shi C."/>
            <person name="Shi C.C."/>
            <person name="Li W."/>
            <person name="Zhang Q.J."/>
            <person name="Zhang Y."/>
            <person name="Li K."/>
            <person name="Lu H.F."/>
            <person name="Shi C."/>
            <person name="Zhu S.T."/>
            <person name="Xiao Z.Y."/>
            <person name="Nan H."/>
            <person name="Yue Y."/>
            <person name="Zhu X.G."/>
            <person name="Wu Y."/>
            <person name="Hong X.N."/>
            <person name="Fan G.Y."/>
            <person name="Tong Y."/>
            <person name="Zhang D."/>
            <person name="Mao C.L."/>
            <person name="Liu Y.L."/>
            <person name="Hao S.J."/>
            <person name="Liu W.Q."/>
            <person name="Lv M.Q."/>
            <person name="Zhang H.B."/>
            <person name="Liu Y."/>
            <person name="Hu-Tang G.R."/>
            <person name="Wang J.P."/>
            <person name="Wang J.H."/>
            <person name="Sun Y.H."/>
            <person name="Ni S.B."/>
            <person name="Chen W.B."/>
            <person name="Zhang X.C."/>
            <person name="Jiao Y.N."/>
            <person name="Eichler E.E."/>
            <person name="Li G.H."/>
            <person name="Liu X."/>
            <person name="Gao L.Z."/>
        </authorList>
    </citation>
    <scope>NUCLEOTIDE SEQUENCE [LARGE SCALE GENOMIC DNA]</scope>
    <source>
        <strain evidence="5">cv. GT1</strain>
        <tissue evidence="4">Leaf</tissue>
    </source>
</reference>
<gene>
    <name evidence="4" type="ORF">GH714_039426</name>
</gene>
<evidence type="ECO:0000256" key="1">
    <source>
        <dbReference type="SAM" id="Coils"/>
    </source>
</evidence>
<feature type="compositionally biased region" description="Polar residues" evidence="2">
    <location>
        <begin position="416"/>
        <end position="439"/>
    </location>
</feature>
<sequence length="1204" mass="134666">MGKFTWRIENFTRLKDLLKKRKITGLCIKSRRFQIGNRDCRLIVYPRGQSQPPCHLSVFLEVTDSRNTSSDWSCFVSHRLSVLNQRMEEKSVTKESQNRYSKAAKDWGWREFVTLTSLFDQDSGFLVQDTVVFSAEVLILKETSIMQDLTDQDIEAIVTGSQIDGVGKKSVYESFDTICIYLESDQSVGSDLDKNFWVRYRMAVVNQKNPAKTVWKESSICTKTWNNSVLQFMKVSDMLEGDAGFLVRDTVVFVCEILDCCPWFEFSDLEVLASEDDQDALTTDPDELIDSEDSEGVSGDEEDIFRNLLSRAGFHLTYGDNPSQPQVTLREKLLMDAGAIAGFLTGLRVYLDDPAKVKRLLLPTKLSSTNDGKKAAKADESSPSLMNLLMGVKVLQQAIIDLLLDIMVECCQPSEGSSNDYLSDVNSKPSVDGSGSASPLESDRESGATESAPFPVYERLESGVDDTTSASAVQSSDGNGIDMPGKALPGQPIYPPVTTAGASLENASLCSKTKWPEQSEELLGLIVNSLRALDGAVPQCCPEPRRRPQSAQKIALVLDKAPKHLQPDLVALVPKLVEHSEHPLAACALLERLQKPDAEPALRIPVFGALSQLECGSDVWERILFQSFELLADSNDEPLAATIDFIFKAASQCQHLPEAVRSVRVRLKKLGAEVRPCVLDFLSKTVNSWGDVAETILRDIECDDDFGDDSSALPCGLFLFGENGSIPERFHVVDEQPFHASCHFADIYVLIEMLSIPCLAVEASQTFERAVARGAIMAQSVAMVLERRLTQRLNYNARFVAENFQHADVVIEGEASEHLRIQRDDFNVVLGLAETLALSRDPRVKGFVKMLYTLLFKWYADESYRVRMLKRLVDRATSTTDNSRDVDFDLDILVFLVCEEQEIVKPVLSMMREGAELANVDRAALGISYVPSEMRAEMDRFAREKKELSERIQEVESQLDWIRSERDEEITKLTAEKKVLQDRLHDAETQLSQLKSRKRDELKRVVKEKNTLAERLKSAEAAWKRFDEELKRYATENVTREEIRQSLEDEVRRLTQTVGQTEGEKREKEEQVARCEAYIDGMESKLQACQQYIRTLEASLQEEMSRHAPLYGAGLEALSMKELETISRIHEEGLRQIHALQQRKGSPAASPLVSPHAVPHNHGLYPAAPPPMAVGLPPSLIPNGVGIHSNGHVNGAVGPWFSHS</sequence>
<name>A0A6A6KEC7_HEVBR</name>
<feature type="compositionally biased region" description="Polar residues" evidence="2">
    <location>
        <begin position="465"/>
        <end position="478"/>
    </location>
</feature>
<feature type="coiled-coil region" evidence="1">
    <location>
        <begin position="938"/>
        <end position="1071"/>
    </location>
</feature>
<keyword evidence="5" id="KW-1185">Reference proteome</keyword>
<evidence type="ECO:0000256" key="2">
    <source>
        <dbReference type="SAM" id="MobiDB-lite"/>
    </source>
</evidence>
<evidence type="ECO:0000313" key="5">
    <source>
        <dbReference type="Proteomes" id="UP000467840"/>
    </source>
</evidence>
<dbReference type="SUPFAM" id="SSF48371">
    <property type="entry name" value="ARM repeat"/>
    <property type="match status" value="1"/>
</dbReference>
<dbReference type="Gene3D" id="1.10.287.1490">
    <property type="match status" value="1"/>
</dbReference>
<dbReference type="PANTHER" id="PTHR47242:SF1">
    <property type="entry name" value="TRAF-LIKE FAMILY PROTEIN"/>
    <property type="match status" value="1"/>
</dbReference>
<feature type="region of interest" description="Disordered" evidence="2">
    <location>
        <begin position="416"/>
        <end position="481"/>
    </location>
</feature>
<dbReference type="InterPro" id="IPR002083">
    <property type="entry name" value="MATH/TRAF_dom"/>
</dbReference>
<protein>
    <recommendedName>
        <fullName evidence="3">MATH domain-containing protein</fullName>
    </recommendedName>
</protein>
<evidence type="ECO:0000313" key="4">
    <source>
        <dbReference type="EMBL" id="KAF2287242.1"/>
    </source>
</evidence>
<organism evidence="4 5">
    <name type="scientific">Hevea brasiliensis</name>
    <name type="common">Para rubber tree</name>
    <name type="synonym">Siphonia brasiliensis</name>
    <dbReference type="NCBI Taxonomy" id="3981"/>
    <lineage>
        <taxon>Eukaryota</taxon>
        <taxon>Viridiplantae</taxon>
        <taxon>Streptophyta</taxon>
        <taxon>Embryophyta</taxon>
        <taxon>Tracheophyta</taxon>
        <taxon>Spermatophyta</taxon>
        <taxon>Magnoliopsida</taxon>
        <taxon>eudicotyledons</taxon>
        <taxon>Gunneridae</taxon>
        <taxon>Pentapetalae</taxon>
        <taxon>rosids</taxon>
        <taxon>fabids</taxon>
        <taxon>Malpighiales</taxon>
        <taxon>Euphorbiaceae</taxon>
        <taxon>Crotonoideae</taxon>
        <taxon>Micrandreae</taxon>
        <taxon>Hevea</taxon>
    </lineage>
</organism>
<dbReference type="InterPro" id="IPR016024">
    <property type="entry name" value="ARM-type_fold"/>
</dbReference>
<accession>A0A6A6KEC7</accession>
<keyword evidence="1" id="KW-0175">Coiled coil</keyword>
<dbReference type="Pfam" id="PF22486">
    <property type="entry name" value="MATH_2"/>
    <property type="match status" value="1"/>
</dbReference>
<feature type="domain" description="MATH" evidence="3">
    <location>
        <begin position="1"/>
        <end position="137"/>
    </location>
</feature>
<dbReference type="SUPFAM" id="SSF49599">
    <property type="entry name" value="TRAF domain-like"/>
    <property type="match status" value="2"/>
</dbReference>
<dbReference type="Gene3D" id="2.60.210.10">
    <property type="entry name" value="Apoptosis, Tumor Necrosis Factor Receptor Associated Protein 2, Chain A"/>
    <property type="match status" value="2"/>
</dbReference>